<accession>A0A2T3Q9Y1</accession>
<name>A0A2T3Q9Y1_PHODM</name>
<dbReference type="Proteomes" id="UP000251647">
    <property type="component" value="Unassembled WGS sequence"/>
</dbReference>
<dbReference type="Gene3D" id="3.40.50.11010">
    <property type="match status" value="1"/>
</dbReference>
<dbReference type="SUPFAM" id="SSF53756">
    <property type="entry name" value="UDP-Glycosyltransferase/glycogen phosphorylase"/>
    <property type="match status" value="1"/>
</dbReference>
<keyword evidence="1" id="KW-0808">Transferase</keyword>
<evidence type="ECO:0000313" key="2">
    <source>
        <dbReference type="Proteomes" id="UP000251647"/>
    </source>
</evidence>
<proteinExistence type="predicted"/>
<sequence>MEFLVFGEDWQRHPSSTQHLFALFNQQHLVYWINSIGLRQPSISSQDIIRVVEKIKAFKSLQVTKHKQLAQPTKTINPLVWPLPQNKLIKKINQQLLKYQLPIKQEFRVIWCSLPSAVDYLDTCDGDIVVYYCGDDFLALAGVDHRKVEILEQQLVHRADVIFAASPPLQQKFPPEKTHLLPHGVDLDLFTPPALPTNKDQIKTVGFYGSLNTWLDYDLIIRLAQQCPEITFHFVGKKECPASHTLIQQNIQLHPPCSHPELISHLTHWDCAIMPFINNRQIQHCNPLKLREYLASARHIICSDFPAAQQYSSHLTIANNTQQWLNALKNPIPITEQKITMRRQILSTESWQARQQQVIAELQSLISP</sequence>
<protein>
    <submittedName>
        <fullName evidence="1">Sugar transferase, PEP-CTERM/EpsH1 system associated</fullName>
    </submittedName>
</protein>
<dbReference type="GO" id="GO:0016740">
    <property type="term" value="F:transferase activity"/>
    <property type="evidence" value="ECO:0007669"/>
    <property type="project" value="UniProtKB-KW"/>
</dbReference>
<dbReference type="AlphaFoldDB" id="A0A2T3Q9Y1"/>
<dbReference type="RefSeq" id="WP_005303549.1">
    <property type="nucleotide sequence ID" value="NZ_PYOG01000033.1"/>
</dbReference>
<dbReference type="OrthoDB" id="9769600at2"/>
<dbReference type="Gene3D" id="3.40.50.2000">
    <property type="entry name" value="Glycogen Phosphorylase B"/>
    <property type="match status" value="1"/>
</dbReference>
<reference evidence="1 2" key="1">
    <citation type="submission" date="2018-06" db="EMBL/GenBank/DDBJ databases">
        <authorList>
            <consortium name="Pathogen Informatics"/>
            <person name="Doyle S."/>
        </authorList>
    </citation>
    <scope>NUCLEOTIDE SEQUENCE [LARGE SCALE GENOMIC DNA]</scope>
    <source>
        <strain evidence="1 2">NCTC11647</strain>
    </source>
</reference>
<organism evidence="1 2">
    <name type="scientific">Photobacterium damselae</name>
    <dbReference type="NCBI Taxonomy" id="38293"/>
    <lineage>
        <taxon>Bacteria</taxon>
        <taxon>Pseudomonadati</taxon>
        <taxon>Pseudomonadota</taxon>
        <taxon>Gammaproteobacteria</taxon>
        <taxon>Vibrionales</taxon>
        <taxon>Vibrionaceae</taxon>
        <taxon>Photobacterium</taxon>
    </lineage>
</organism>
<dbReference type="EMBL" id="UATL01000007">
    <property type="protein sequence ID" value="SPY45512.1"/>
    <property type="molecule type" value="Genomic_DNA"/>
</dbReference>
<evidence type="ECO:0000313" key="1">
    <source>
        <dbReference type="EMBL" id="SPY45512.1"/>
    </source>
</evidence>
<gene>
    <name evidence="1" type="ORF">NCTC11647_04055</name>
</gene>